<dbReference type="EMBL" id="JACMSC010000015">
    <property type="protein sequence ID" value="KAG6487516.1"/>
    <property type="molecule type" value="Genomic_DNA"/>
</dbReference>
<proteinExistence type="predicted"/>
<dbReference type="Proteomes" id="UP000734854">
    <property type="component" value="Unassembled WGS sequence"/>
</dbReference>
<evidence type="ECO:0000313" key="1">
    <source>
        <dbReference type="EMBL" id="KAG6487516.1"/>
    </source>
</evidence>
<gene>
    <name evidence="1" type="ORF">ZIOFF_056103</name>
</gene>
<comment type="caution">
    <text evidence="1">The sequence shown here is derived from an EMBL/GenBank/DDBJ whole genome shotgun (WGS) entry which is preliminary data.</text>
</comment>
<organism evidence="1 2">
    <name type="scientific">Zingiber officinale</name>
    <name type="common">Ginger</name>
    <name type="synonym">Amomum zingiber</name>
    <dbReference type="NCBI Taxonomy" id="94328"/>
    <lineage>
        <taxon>Eukaryota</taxon>
        <taxon>Viridiplantae</taxon>
        <taxon>Streptophyta</taxon>
        <taxon>Embryophyta</taxon>
        <taxon>Tracheophyta</taxon>
        <taxon>Spermatophyta</taxon>
        <taxon>Magnoliopsida</taxon>
        <taxon>Liliopsida</taxon>
        <taxon>Zingiberales</taxon>
        <taxon>Zingiberaceae</taxon>
        <taxon>Zingiber</taxon>
    </lineage>
</organism>
<name>A0A8J5FHM3_ZINOF</name>
<keyword evidence="2" id="KW-1185">Reference proteome</keyword>
<reference evidence="1 2" key="1">
    <citation type="submission" date="2020-08" db="EMBL/GenBank/DDBJ databases">
        <title>Plant Genome Project.</title>
        <authorList>
            <person name="Zhang R.-G."/>
        </authorList>
    </citation>
    <scope>NUCLEOTIDE SEQUENCE [LARGE SCALE GENOMIC DNA]</scope>
    <source>
        <tissue evidence="1">Rhizome</tissue>
    </source>
</reference>
<sequence>MPVWVVEGRTGGVLSLVRMTSRICRKVHGRSRRGGGMDAWYSPLAPDPSRFSRSRRHLSLVISARCFPPCPKLRPSGTTRGRASGNSATGLGACNGLSDSAKASARASSGGTRKRKASSHPCDFLKSMSRRIWDKMMVLSSLIYKAFASSRGFSKMYPNVLLVGDVFDWFSCSLVGDVFDWFSLEMLLFGLRSVKLCLGLGICGCALAFGWNRILHYTLLARYEILVEDEDSCGDFGFWNLCAVPFDTNSLLCDVIYGYDLRYGFVLFKAHGLVL</sequence>
<evidence type="ECO:0000313" key="2">
    <source>
        <dbReference type="Proteomes" id="UP000734854"/>
    </source>
</evidence>
<accession>A0A8J5FHM3</accession>
<dbReference type="AlphaFoldDB" id="A0A8J5FHM3"/>
<protein>
    <submittedName>
        <fullName evidence="1">Uncharacterized protein</fullName>
    </submittedName>
</protein>